<dbReference type="Proteomes" id="UP000678228">
    <property type="component" value="Unassembled WGS sequence"/>
</dbReference>
<evidence type="ECO:0000313" key="1">
    <source>
        <dbReference type="EMBL" id="MBP3949863.1"/>
    </source>
</evidence>
<dbReference type="InterPro" id="IPR036491">
    <property type="entry name" value="YugN-like_sf"/>
</dbReference>
<organism evidence="1 2">
    <name type="scientific">Halalkalibacter suaedae</name>
    <dbReference type="NCBI Taxonomy" id="2822140"/>
    <lineage>
        <taxon>Bacteria</taxon>
        <taxon>Bacillati</taxon>
        <taxon>Bacillota</taxon>
        <taxon>Bacilli</taxon>
        <taxon>Bacillales</taxon>
        <taxon>Bacillaceae</taxon>
        <taxon>Halalkalibacter</taxon>
    </lineage>
</organism>
<gene>
    <name evidence="1" type="ORF">J7W16_01875</name>
</gene>
<comment type="caution">
    <text evidence="1">The sequence shown here is derived from an EMBL/GenBank/DDBJ whole genome shotgun (WGS) entry which is preliminary data.</text>
</comment>
<accession>A0A940WTE4</accession>
<dbReference type="AlphaFoldDB" id="A0A940WTE4"/>
<evidence type="ECO:0000313" key="2">
    <source>
        <dbReference type="Proteomes" id="UP000678228"/>
    </source>
</evidence>
<dbReference type="Pfam" id="PF08868">
    <property type="entry name" value="YugN"/>
    <property type="match status" value="1"/>
</dbReference>
<name>A0A940WTE4_9BACI</name>
<protein>
    <submittedName>
        <fullName evidence="1">YugN-like family protein</fullName>
    </submittedName>
</protein>
<sequence length="142" mass="16029">MIAVQSKIEGKQFNLKVLEDKLKPLGYSIGGGWEYDHGCFDYKIDQGDQQGYTFLRVPFRAVDGELDQRGVSVEIGQPYLLNHKYQEGLDDNPDVFNGLISMNINSSFNQFTEPVEKDGSIDSKYIPTAQSLIQELEMTLLS</sequence>
<reference evidence="1" key="1">
    <citation type="submission" date="2021-03" db="EMBL/GenBank/DDBJ databases">
        <title>Bacillus suaedae sp. nov., isolated from Suaeda aralocaspica.</title>
        <authorList>
            <person name="Lei R.F.R."/>
        </authorList>
    </citation>
    <scope>NUCLEOTIDE SEQUENCE</scope>
    <source>
        <strain evidence="1">YZJH907-2</strain>
    </source>
</reference>
<dbReference type="SUPFAM" id="SSF160755">
    <property type="entry name" value="YugN-like"/>
    <property type="match status" value="1"/>
</dbReference>
<keyword evidence="2" id="KW-1185">Reference proteome</keyword>
<dbReference type="InterPro" id="IPR014967">
    <property type="entry name" value="Uncharacterised_YugN-like"/>
</dbReference>
<dbReference type="EMBL" id="JAGKSQ010000001">
    <property type="protein sequence ID" value="MBP3949863.1"/>
    <property type="molecule type" value="Genomic_DNA"/>
</dbReference>
<dbReference type="Gene3D" id="3.30.310.100">
    <property type="entry name" value="YugN-like"/>
    <property type="match status" value="1"/>
</dbReference>
<proteinExistence type="predicted"/>
<dbReference type="RefSeq" id="WP_210595903.1">
    <property type="nucleotide sequence ID" value="NZ_JAGKSQ010000001.1"/>
</dbReference>